<evidence type="ECO:0000313" key="3">
    <source>
        <dbReference type="Proteomes" id="UP000471633"/>
    </source>
</evidence>
<evidence type="ECO:0000313" key="2">
    <source>
        <dbReference type="EMBL" id="KAH9590639.1"/>
    </source>
</evidence>
<dbReference type="Proteomes" id="UP000471633">
    <property type="component" value="Unassembled WGS sequence"/>
</dbReference>
<reference evidence="2" key="3">
    <citation type="submission" date="2021-06" db="EMBL/GenBank/DDBJ databases">
        <title>Chromosome-level genome assembly for S. haematobium.</title>
        <authorList>
            <person name="Stroehlein A.J."/>
        </authorList>
    </citation>
    <scope>NUCLEOTIDE SEQUENCE</scope>
</reference>
<sequence>MDVTPRTIEEARMSTRQINSGKAAGPDDIPAEALKSDLEATANMRHILFRRIWEEEHVPTDWKEGYFIKIPKRGDPSKCENYKGITLMSVPGNPMKDTRLRDQQTRFRKNRLCTDQIVTLWIIVEQSTGWNSSLYTNFLDYEAFDNVDM</sequence>
<evidence type="ECO:0000256" key="1">
    <source>
        <dbReference type="SAM" id="MobiDB-lite"/>
    </source>
</evidence>
<name>A0A922LP28_SCHHA</name>
<gene>
    <name evidence="2" type="ORF">MS3_00001128</name>
</gene>
<dbReference type="KEGG" id="shx:MS3_00001128"/>
<accession>A0A922LP28</accession>
<dbReference type="CTD" id="75576667"/>
<proteinExistence type="predicted"/>
<comment type="caution">
    <text evidence="2">The sequence shown here is derived from an EMBL/GenBank/DDBJ whole genome shotgun (WGS) entry which is preliminary data.</text>
</comment>
<dbReference type="PANTHER" id="PTHR19446">
    <property type="entry name" value="REVERSE TRANSCRIPTASES"/>
    <property type="match status" value="1"/>
</dbReference>
<dbReference type="EMBL" id="AMPZ03000002">
    <property type="protein sequence ID" value="KAH9590639.1"/>
    <property type="molecule type" value="Genomic_DNA"/>
</dbReference>
<keyword evidence="3" id="KW-1185">Reference proteome</keyword>
<evidence type="ECO:0008006" key="4">
    <source>
        <dbReference type="Google" id="ProtNLM"/>
    </source>
</evidence>
<dbReference type="AlphaFoldDB" id="A0A922LP28"/>
<dbReference type="GeneID" id="75576667"/>
<organism evidence="2 3">
    <name type="scientific">Schistosoma haematobium</name>
    <name type="common">Blood fluke</name>
    <dbReference type="NCBI Taxonomy" id="6185"/>
    <lineage>
        <taxon>Eukaryota</taxon>
        <taxon>Metazoa</taxon>
        <taxon>Spiralia</taxon>
        <taxon>Lophotrochozoa</taxon>
        <taxon>Platyhelminthes</taxon>
        <taxon>Trematoda</taxon>
        <taxon>Digenea</taxon>
        <taxon>Strigeidida</taxon>
        <taxon>Schistosomatoidea</taxon>
        <taxon>Schistosomatidae</taxon>
        <taxon>Schistosoma</taxon>
    </lineage>
</organism>
<dbReference type="RefSeq" id="XP_051071010.1">
    <property type="nucleotide sequence ID" value="XM_051208634.1"/>
</dbReference>
<reference evidence="2" key="2">
    <citation type="journal article" date="2019" name="Gigascience">
        <title>High-quality Schistosoma haematobium genome achieved by single-molecule and long-range sequencing.</title>
        <authorList>
            <person name="Stroehlein A.J."/>
            <person name="Korhonen P.K."/>
            <person name="Chong T.M."/>
            <person name="Lim Y.L."/>
            <person name="Chan K.G."/>
            <person name="Webster B."/>
            <person name="Rollinson D."/>
            <person name="Brindley P.J."/>
            <person name="Gasser R.B."/>
            <person name="Young N.D."/>
        </authorList>
    </citation>
    <scope>NUCLEOTIDE SEQUENCE</scope>
</reference>
<feature type="region of interest" description="Disordered" evidence="1">
    <location>
        <begin position="1"/>
        <end position="28"/>
    </location>
</feature>
<reference evidence="2" key="1">
    <citation type="journal article" date="2012" name="Nat. Genet.">
        <title>Whole-genome sequence of Schistosoma haematobium.</title>
        <authorList>
            <person name="Young N.D."/>
            <person name="Jex A.R."/>
            <person name="Li B."/>
            <person name="Liu S."/>
            <person name="Yang L."/>
            <person name="Xiong Z."/>
            <person name="Li Y."/>
            <person name="Cantacessi C."/>
            <person name="Hall R.S."/>
            <person name="Xu X."/>
            <person name="Chen F."/>
            <person name="Wu X."/>
            <person name="Zerlotini A."/>
            <person name="Oliveira G."/>
            <person name="Hofmann A."/>
            <person name="Zhang G."/>
            <person name="Fang X."/>
            <person name="Kang Y."/>
            <person name="Campbell B.E."/>
            <person name="Loukas A."/>
            <person name="Ranganathan S."/>
            <person name="Rollinson D."/>
            <person name="Rinaldi G."/>
            <person name="Brindley P.J."/>
            <person name="Yang H."/>
            <person name="Wang J."/>
            <person name="Wang J."/>
            <person name="Gasser R.B."/>
        </authorList>
    </citation>
    <scope>NUCLEOTIDE SEQUENCE</scope>
</reference>
<protein>
    <recommendedName>
        <fullName evidence="4">Reverse transcriptase domain-containing protein</fullName>
    </recommendedName>
</protein>
<reference evidence="2" key="4">
    <citation type="journal article" date="2022" name="PLoS Pathog.">
        <title>Chromosome-level genome of Schistosoma haematobium underpins genome-wide explorations of molecular variation.</title>
        <authorList>
            <person name="Stroehlein A.J."/>
            <person name="Korhonen P.K."/>
            <person name="Lee V.V."/>
            <person name="Ralph S.A."/>
            <person name="Mentink-Kane M."/>
            <person name="You H."/>
            <person name="McManus D.P."/>
            <person name="Tchuente L.T."/>
            <person name="Stothard J.R."/>
            <person name="Kaur P."/>
            <person name="Dudchenko O."/>
            <person name="Aiden E.L."/>
            <person name="Yang B."/>
            <person name="Yang H."/>
            <person name="Emery A.M."/>
            <person name="Webster B.L."/>
            <person name="Brindley P.J."/>
            <person name="Rollinson D."/>
            <person name="Chang B.C.H."/>
            <person name="Gasser R.B."/>
            <person name="Young N.D."/>
        </authorList>
    </citation>
    <scope>NUCLEOTIDE SEQUENCE</scope>
</reference>